<keyword evidence="3" id="KW-1185">Reference proteome</keyword>
<name>A0ABD2VVF7_9HYME</name>
<protein>
    <recommendedName>
        <fullName evidence="4">Trafficking protein particle complex subunit 12</fullName>
    </recommendedName>
</protein>
<evidence type="ECO:0008006" key="4">
    <source>
        <dbReference type="Google" id="ProtNLM"/>
    </source>
</evidence>
<proteinExistence type="predicted"/>
<dbReference type="PANTHER" id="PTHR21581:SF6">
    <property type="entry name" value="TRAFFICKING PROTEIN PARTICLE COMPLEX SUBUNIT 12"/>
    <property type="match status" value="1"/>
</dbReference>
<dbReference type="EMBL" id="JBJJXI010000168">
    <property type="protein sequence ID" value="KAL3384787.1"/>
    <property type="molecule type" value="Genomic_DNA"/>
</dbReference>
<dbReference type="AlphaFoldDB" id="A0ABD2VVF7"/>
<gene>
    <name evidence="2" type="ORF">TKK_019496</name>
</gene>
<evidence type="ECO:0000313" key="3">
    <source>
        <dbReference type="Proteomes" id="UP001627154"/>
    </source>
</evidence>
<dbReference type="SUPFAM" id="SSF48452">
    <property type="entry name" value="TPR-like"/>
    <property type="match status" value="1"/>
</dbReference>
<feature type="repeat" description="TPR" evidence="1">
    <location>
        <begin position="388"/>
        <end position="421"/>
    </location>
</feature>
<evidence type="ECO:0000256" key="1">
    <source>
        <dbReference type="PROSITE-ProRule" id="PRU00339"/>
    </source>
</evidence>
<reference evidence="2 3" key="1">
    <citation type="journal article" date="2024" name="bioRxiv">
        <title>A reference genome for Trichogramma kaykai: A tiny desert-dwelling parasitoid wasp with competing sex-ratio distorters.</title>
        <authorList>
            <person name="Culotta J."/>
            <person name="Lindsey A.R."/>
        </authorList>
    </citation>
    <scope>NUCLEOTIDE SEQUENCE [LARGE SCALE GENOMIC DNA]</scope>
    <source>
        <strain evidence="2 3">KSX58</strain>
    </source>
</reference>
<comment type="caution">
    <text evidence="2">The sequence shown here is derived from an EMBL/GenBank/DDBJ whole genome shotgun (WGS) entry which is preliminary data.</text>
</comment>
<dbReference type="Gene3D" id="1.25.40.10">
    <property type="entry name" value="Tetratricopeptide repeat domain"/>
    <property type="match status" value="1"/>
</dbReference>
<evidence type="ECO:0000313" key="2">
    <source>
        <dbReference type="EMBL" id="KAL3384787.1"/>
    </source>
</evidence>
<organism evidence="2 3">
    <name type="scientific">Trichogramma kaykai</name>
    <dbReference type="NCBI Taxonomy" id="54128"/>
    <lineage>
        <taxon>Eukaryota</taxon>
        <taxon>Metazoa</taxon>
        <taxon>Ecdysozoa</taxon>
        <taxon>Arthropoda</taxon>
        <taxon>Hexapoda</taxon>
        <taxon>Insecta</taxon>
        <taxon>Pterygota</taxon>
        <taxon>Neoptera</taxon>
        <taxon>Endopterygota</taxon>
        <taxon>Hymenoptera</taxon>
        <taxon>Apocrita</taxon>
        <taxon>Proctotrupomorpha</taxon>
        <taxon>Chalcidoidea</taxon>
        <taxon>Trichogrammatidae</taxon>
        <taxon>Trichogramma</taxon>
    </lineage>
</organism>
<sequence length="504" mass="56060">MSQNEESNNASASANLGSYFNNSTRSIFDEIVSSSPVDLFAQTVNAKPTAHPSRNIFESDSTYDELSDQPIISDCHRDAWIPSISTSKLLRSVATSPGLTQNVDKENLTMPGLAISEDMTNPLKDAVVYFLGEEEASKGNAATMLDVPQDEKGLRILIKGGCYRAAVNLTGRLLSLYGQGFGKANQPSKHTPYSLQLWFTRLCLLVKIRQADVLESESVLFGTLDKPDMYFMFYPELYGTRTGSMASFAFRLLLAEVPFHYGKGKKAIDNLFALLAIVKKIIKNLESDLSEEGNPVRYTAAEKNDSLNLWKARQARVIISITNCSLHMKNYILANELMELLLNGNWRKDQVEILKAAQGRMHLALGDVPAAEKNIPVSQTENSKAEKIRDQVDRGLMAVAQNSFLEALKCFEKASELDPSNIMLKNNISVCLLYTGQLEAAVKLMENVVTLKVPHSLQEVILLNLCTLYELHTTHSKQSKLHLLRQINKYNGDSTNIQCLKLSI</sequence>
<dbReference type="InterPro" id="IPR011990">
    <property type="entry name" value="TPR-like_helical_dom_sf"/>
</dbReference>
<dbReference type="InterPro" id="IPR019734">
    <property type="entry name" value="TPR_rpt"/>
</dbReference>
<keyword evidence="1" id="KW-0802">TPR repeat</keyword>
<dbReference type="PANTHER" id="PTHR21581">
    <property type="entry name" value="D-ALANYL-D-ALANINE CARBOXYPEPTIDASE"/>
    <property type="match status" value="1"/>
</dbReference>
<dbReference type="PROSITE" id="PS50005">
    <property type="entry name" value="TPR"/>
    <property type="match status" value="1"/>
</dbReference>
<dbReference type="Proteomes" id="UP001627154">
    <property type="component" value="Unassembled WGS sequence"/>
</dbReference>
<accession>A0ABD2VVF7</accession>